<dbReference type="InterPro" id="IPR005162">
    <property type="entry name" value="Retrotrans_gag_dom"/>
</dbReference>
<dbReference type="EMBL" id="BJWL01000027">
    <property type="protein sequence ID" value="GFZ18269.1"/>
    <property type="molecule type" value="Genomic_DNA"/>
</dbReference>
<evidence type="ECO:0000313" key="4">
    <source>
        <dbReference type="Proteomes" id="UP000585474"/>
    </source>
</evidence>
<dbReference type="AlphaFoldDB" id="A0A7J0H5D5"/>
<accession>A0A7J0H5D5</accession>
<evidence type="ECO:0000313" key="3">
    <source>
        <dbReference type="EMBL" id="GFZ18269.1"/>
    </source>
</evidence>
<dbReference type="Proteomes" id="UP000585474">
    <property type="component" value="Unassembled WGS sequence"/>
</dbReference>
<reference evidence="3 4" key="1">
    <citation type="submission" date="2019-07" db="EMBL/GenBank/DDBJ databases">
        <title>De Novo Assembly of kiwifruit Actinidia rufa.</title>
        <authorList>
            <person name="Sugita-Konishi S."/>
            <person name="Sato K."/>
            <person name="Mori E."/>
            <person name="Abe Y."/>
            <person name="Kisaki G."/>
            <person name="Hamano K."/>
            <person name="Suezawa K."/>
            <person name="Otani M."/>
            <person name="Fukuda T."/>
            <person name="Manabe T."/>
            <person name="Gomi K."/>
            <person name="Tabuchi M."/>
            <person name="Akimitsu K."/>
            <person name="Kataoka I."/>
        </authorList>
    </citation>
    <scope>NUCLEOTIDE SEQUENCE [LARGE SCALE GENOMIC DNA]</scope>
    <source>
        <strain evidence="4">cv. Fuchu</strain>
    </source>
</reference>
<dbReference type="OrthoDB" id="1737504at2759"/>
<name>A0A7J0H5D5_9ERIC</name>
<feature type="region of interest" description="Disordered" evidence="1">
    <location>
        <begin position="253"/>
        <end position="283"/>
    </location>
</feature>
<evidence type="ECO:0000259" key="2">
    <source>
        <dbReference type="Pfam" id="PF03732"/>
    </source>
</evidence>
<sequence>MSMLTRILFESPSLPGLRFCKETVSIIIPMIAGYSPDEGEEIIRRGRSPHHGDQVPRRRDKSTTQKIRDLDARIDAINTGANAPVTIEALIKQTDPPFTERVMRARVSSTIKLPTQLRGYSNEVMCKAFSATLKGSTRSWFKKLTLGTIDTFGDLSRLFVVNFMSCRVRQKNVSYLFTIHQKETESLKDYVKRFNQAILEVENASDKVVIMAMMEGFHPRPLFDSLTKNVLKTLSTLQCKANKYITAEELAEAKRMRRGRDDKRKELESRRADYRDKTRNNRQ</sequence>
<proteinExistence type="predicted"/>
<evidence type="ECO:0000256" key="1">
    <source>
        <dbReference type="SAM" id="MobiDB-lite"/>
    </source>
</evidence>
<keyword evidence="4" id="KW-1185">Reference proteome</keyword>
<protein>
    <recommendedName>
        <fullName evidence="2">Retrotransposon gag domain-containing protein</fullName>
    </recommendedName>
</protein>
<organism evidence="3 4">
    <name type="scientific">Actinidia rufa</name>
    <dbReference type="NCBI Taxonomy" id="165716"/>
    <lineage>
        <taxon>Eukaryota</taxon>
        <taxon>Viridiplantae</taxon>
        <taxon>Streptophyta</taxon>
        <taxon>Embryophyta</taxon>
        <taxon>Tracheophyta</taxon>
        <taxon>Spermatophyta</taxon>
        <taxon>Magnoliopsida</taxon>
        <taxon>eudicotyledons</taxon>
        <taxon>Gunneridae</taxon>
        <taxon>Pentapetalae</taxon>
        <taxon>asterids</taxon>
        <taxon>Ericales</taxon>
        <taxon>Actinidiaceae</taxon>
        <taxon>Actinidia</taxon>
    </lineage>
</organism>
<dbReference type="Pfam" id="PF03732">
    <property type="entry name" value="Retrotrans_gag"/>
    <property type="match status" value="1"/>
</dbReference>
<feature type="region of interest" description="Disordered" evidence="1">
    <location>
        <begin position="45"/>
        <end position="64"/>
    </location>
</feature>
<gene>
    <name evidence="3" type="ORF">Acr_27g0000080</name>
</gene>
<feature type="compositionally biased region" description="Basic and acidic residues" evidence="1">
    <location>
        <begin position="50"/>
        <end position="64"/>
    </location>
</feature>
<dbReference type="PANTHER" id="PTHR33223">
    <property type="entry name" value="CCHC-TYPE DOMAIN-CONTAINING PROTEIN"/>
    <property type="match status" value="1"/>
</dbReference>
<feature type="domain" description="Retrotransposon gag" evidence="2">
    <location>
        <begin position="128"/>
        <end position="217"/>
    </location>
</feature>
<dbReference type="PANTHER" id="PTHR33223:SF10">
    <property type="entry name" value="AMINOTRANSFERASE-LIKE PLANT MOBILE DOMAIN-CONTAINING PROTEIN"/>
    <property type="match status" value="1"/>
</dbReference>
<comment type="caution">
    <text evidence="3">The sequence shown here is derived from an EMBL/GenBank/DDBJ whole genome shotgun (WGS) entry which is preliminary data.</text>
</comment>